<reference evidence="3" key="1">
    <citation type="journal article" date="2019" name="Int. J. Syst. Evol. Microbiol.">
        <title>The Global Catalogue of Microorganisms (GCM) 10K type strain sequencing project: providing services to taxonomists for standard genome sequencing and annotation.</title>
        <authorList>
            <consortium name="The Broad Institute Genomics Platform"/>
            <consortium name="The Broad Institute Genome Sequencing Center for Infectious Disease"/>
            <person name="Wu L."/>
            <person name="Ma J."/>
        </authorList>
    </citation>
    <scope>NUCLEOTIDE SEQUENCE [LARGE SCALE GENOMIC DNA]</scope>
    <source>
        <strain evidence="3">KCTC 42087</strain>
    </source>
</reference>
<dbReference type="EMBL" id="JBHSON010000029">
    <property type="protein sequence ID" value="MFC5748206.1"/>
    <property type="molecule type" value="Genomic_DNA"/>
</dbReference>
<evidence type="ECO:0000313" key="3">
    <source>
        <dbReference type="Proteomes" id="UP001596074"/>
    </source>
</evidence>
<evidence type="ECO:0000256" key="1">
    <source>
        <dbReference type="SAM" id="SignalP"/>
    </source>
</evidence>
<dbReference type="RefSeq" id="WP_378283847.1">
    <property type="nucleotide sequence ID" value="NZ_JBHSON010000029.1"/>
</dbReference>
<gene>
    <name evidence="2" type="ORF">ACFPZN_21475</name>
</gene>
<name>A0ABW1A172_9ACTN</name>
<evidence type="ECO:0008006" key="4">
    <source>
        <dbReference type="Google" id="ProtNLM"/>
    </source>
</evidence>
<evidence type="ECO:0000313" key="2">
    <source>
        <dbReference type="EMBL" id="MFC5748206.1"/>
    </source>
</evidence>
<feature type="signal peptide" evidence="1">
    <location>
        <begin position="1"/>
        <end position="28"/>
    </location>
</feature>
<accession>A0ABW1A172</accession>
<protein>
    <recommendedName>
        <fullName evidence="4">Secreted protein</fullName>
    </recommendedName>
</protein>
<sequence>MRKSIRTGLIAGAIAAAGIGLTAAPAAAADASWTVTGASGYAYGYSDDTQLRVPRSGAVLKCVDAEADATINNGSYSSTVGTIDSTTWTTCTGPFGLTFNVTHGGTWNIKGVQPTADPAVNVGSITNISASISGPACSATFTGGVPGYYRNATGTLSVDPTAPNPGNVSLVASGVTGCLGIIQNGDTAQFTGNFEIDPNTIDLTYVP</sequence>
<dbReference type="Proteomes" id="UP001596074">
    <property type="component" value="Unassembled WGS sequence"/>
</dbReference>
<comment type="caution">
    <text evidence="2">The sequence shown here is derived from an EMBL/GenBank/DDBJ whole genome shotgun (WGS) entry which is preliminary data.</text>
</comment>
<proteinExistence type="predicted"/>
<organism evidence="2 3">
    <name type="scientific">Actinomadura rugatobispora</name>
    <dbReference type="NCBI Taxonomy" id="1994"/>
    <lineage>
        <taxon>Bacteria</taxon>
        <taxon>Bacillati</taxon>
        <taxon>Actinomycetota</taxon>
        <taxon>Actinomycetes</taxon>
        <taxon>Streptosporangiales</taxon>
        <taxon>Thermomonosporaceae</taxon>
        <taxon>Actinomadura</taxon>
    </lineage>
</organism>
<feature type="chain" id="PRO_5045378280" description="Secreted protein" evidence="1">
    <location>
        <begin position="29"/>
        <end position="207"/>
    </location>
</feature>
<keyword evidence="3" id="KW-1185">Reference proteome</keyword>
<keyword evidence="1" id="KW-0732">Signal</keyword>